<dbReference type="Gene3D" id="1.10.1200.10">
    <property type="entry name" value="ACP-like"/>
    <property type="match status" value="1"/>
</dbReference>
<dbReference type="SUPFAM" id="SSF47336">
    <property type="entry name" value="ACP-like"/>
    <property type="match status" value="1"/>
</dbReference>
<dbReference type="Proteomes" id="UP001551482">
    <property type="component" value="Unassembled WGS sequence"/>
</dbReference>
<protein>
    <submittedName>
        <fullName evidence="2">Acyl carrier protein</fullName>
    </submittedName>
</protein>
<comment type="caution">
    <text evidence="2">The sequence shown here is derived from an EMBL/GenBank/DDBJ whole genome shotgun (WGS) entry which is preliminary data.</text>
</comment>
<proteinExistence type="predicted"/>
<evidence type="ECO:0000313" key="2">
    <source>
        <dbReference type="EMBL" id="MEU8137087.1"/>
    </source>
</evidence>
<dbReference type="RefSeq" id="WP_358358460.1">
    <property type="nucleotide sequence ID" value="NZ_JBEZFP010000079.1"/>
</dbReference>
<evidence type="ECO:0000259" key="1">
    <source>
        <dbReference type="PROSITE" id="PS50075"/>
    </source>
</evidence>
<reference evidence="2 3" key="1">
    <citation type="submission" date="2024-06" db="EMBL/GenBank/DDBJ databases">
        <title>The Natural Products Discovery Center: Release of the First 8490 Sequenced Strains for Exploring Actinobacteria Biosynthetic Diversity.</title>
        <authorList>
            <person name="Kalkreuter E."/>
            <person name="Kautsar S.A."/>
            <person name="Yang D."/>
            <person name="Bader C.D."/>
            <person name="Teijaro C.N."/>
            <person name="Fluegel L."/>
            <person name="Davis C.M."/>
            <person name="Simpson J.R."/>
            <person name="Lauterbach L."/>
            <person name="Steele A.D."/>
            <person name="Gui C."/>
            <person name="Meng S."/>
            <person name="Li G."/>
            <person name="Viehrig K."/>
            <person name="Ye F."/>
            <person name="Su P."/>
            <person name="Kiefer A.F."/>
            <person name="Nichols A."/>
            <person name="Cepeda A.J."/>
            <person name="Yan W."/>
            <person name="Fan B."/>
            <person name="Jiang Y."/>
            <person name="Adhikari A."/>
            <person name="Zheng C.-J."/>
            <person name="Schuster L."/>
            <person name="Cowan T.M."/>
            <person name="Smanski M.J."/>
            <person name="Chevrette M.G."/>
            <person name="De Carvalho L.P.S."/>
            <person name="Shen B."/>
        </authorList>
    </citation>
    <scope>NUCLEOTIDE SEQUENCE [LARGE SCALE GENOMIC DNA]</scope>
    <source>
        <strain evidence="2 3">NPDC048946</strain>
    </source>
</reference>
<dbReference type="PROSITE" id="PS50075">
    <property type="entry name" value="CARRIER"/>
    <property type="match status" value="1"/>
</dbReference>
<dbReference type="InterPro" id="IPR009081">
    <property type="entry name" value="PP-bd_ACP"/>
</dbReference>
<dbReference type="Pfam" id="PF00550">
    <property type="entry name" value="PP-binding"/>
    <property type="match status" value="1"/>
</dbReference>
<organism evidence="2 3">
    <name type="scientific">Streptodolium elevatio</name>
    <dbReference type="NCBI Taxonomy" id="3157996"/>
    <lineage>
        <taxon>Bacteria</taxon>
        <taxon>Bacillati</taxon>
        <taxon>Actinomycetota</taxon>
        <taxon>Actinomycetes</taxon>
        <taxon>Kitasatosporales</taxon>
        <taxon>Streptomycetaceae</taxon>
        <taxon>Streptodolium</taxon>
    </lineage>
</organism>
<keyword evidence="3" id="KW-1185">Reference proteome</keyword>
<name>A0ABV3DMV3_9ACTN</name>
<evidence type="ECO:0000313" key="3">
    <source>
        <dbReference type="Proteomes" id="UP001551482"/>
    </source>
</evidence>
<feature type="domain" description="Carrier" evidence="1">
    <location>
        <begin position="5"/>
        <end position="80"/>
    </location>
</feature>
<dbReference type="InterPro" id="IPR036736">
    <property type="entry name" value="ACP-like_sf"/>
</dbReference>
<sequence>MAKNAPTREELRAFFVEELELPDETIAYETEFAADLGIDSLTTMELMVQLEKRYGVRLEESEFAALTSVKAVHELLTARLDAAA</sequence>
<accession>A0ABV3DMV3</accession>
<dbReference type="EMBL" id="JBEZFP010000079">
    <property type="protein sequence ID" value="MEU8137087.1"/>
    <property type="molecule type" value="Genomic_DNA"/>
</dbReference>
<gene>
    <name evidence="2" type="ORF">AB0C36_26675</name>
</gene>